<sequence>MLVIHYNLPVFLPRPALSARTGKRSPGVAMKFELYQRQEIVLFLKESEQNTPPHYHNFIELILPQDNPISVTIDTADPIHVWPGEILLIPPFIAHHIEAENTDDRRTTLKINLQKLYLMLANTPYAPQIEHFYQIGSNGRVYLNETATQLAEIIDRIGNEYTLRNFSDIVHVIDILCQERPSDEWMVPNKKTTREMNLCATLNDMVDNNPGIDINLDELAQQFNMSKSTFCRFFKKHFGVSFHTWLLEKKVKAACCYLQEPDMSIQAISYQLGFSSPSHFTKVFKQLTGTTPKEFRDNPLDFPRTENDALYSDDHDMPLYR</sequence>
<dbReference type="Proteomes" id="UP001200247">
    <property type="component" value="Unassembled WGS sequence"/>
</dbReference>
<gene>
    <name evidence="6" type="ORF">LH440_08025</name>
</gene>
<dbReference type="SUPFAM" id="SSF46689">
    <property type="entry name" value="Homeodomain-like"/>
    <property type="match status" value="2"/>
</dbReference>
<dbReference type="SMART" id="SM00342">
    <property type="entry name" value="HTH_ARAC"/>
    <property type="match status" value="1"/>
</dbReference>
<dbReference type="InterPro" id="IPR018062">
    <property type="entry name" value="HTH_AraC-typ_CS"/>
</dbReference>
<reference evidence="6 7" key="1">
    <citation type="submission" date="2021-10" db="EMBL/GenBank/DDBJ databases">
        <title>Whole-genome sequencing analysis of Laribacter hongkongensis: virulence gene profiles, carbohydrate-active enzyme prediction, and antimicrobial resistance characterization.</title>
        <authorList>
            <person name="Yuan P."/>
            <person name="Zhan Y."/>
            <person name="Chen D."/>
        </authorList>
    </citation>
    <scope>NUCLEOTIDE SEQUENCE [LARGE SCALE GENOMIC DNA]</scope>
    <source>
        <strain evidence="6 7">W67</strain>
    </source>
</reference>
<keyword evidence="1" id="KW-0805">Transcription regulation</keyword>
<dbReference type="RefSeq" id="WP_193582469.1">
    <property type="nucleotide sequence ID" value="NZ_JAJAWO010000015.1"/>
</dbReference>
<dbReference type="InterPro" id="IPR018060">
    <property type="entry name" value="HTH_AraC"/>
</dbReference>
<feature type="domain" description="HTH araC/xylS-type" evidence="5">
    <location>
        <begin position="200"/>
        <end position="298"/>
    </location>
</feature>
<dbReference type="PRINTS" id="PR00032">
    <property type="entry name" value="HTHARAC"/>
</dbReference>
<dbReference type="SUPFAM" id="SSF51182">
    <property type="entry name" value="RmlC-like cupins"/>
    <property type="match status" value="1"/>
</dbReference>
<keyword evidence="3" id="KW-0804">Transcription</keyword>
<dbReference type="Gene3D" id="2.60.120.10">
    <property type="entry name" value="Jelly Rolls"/>
    <property type="match status" value="1"/>
</dbReference>
<dbReference type="GO" id="GO:0003677">
    <property type="term" value="F:DNA binding"/>
    <property type="evidence" value="ECO:0007669"/>
    <property type="project" value="UniProtKB-KW"/>
</dbReference>
<evidence type="ECO:0000259" key="5">
    <source>
        <dbReference type="PROSITE" id="PS01124"/>
    </source>
</evidence>
<name>A0ABD4SSS6_9NEIS</name>
<dbReference type="Pfam" id="PF12833">
    <property type="entry name" value="HTH_18"/>
    <property type="match status" value="1"/>
</dbReference>
<comment type="caution">
    <text evidence="6">The sequence shown here is derived from an EMBL/GenBank/DDBJ whole genome shotgun (WGS) entry which is preliminary data.</text>
</comment>
<dbReference type="InterPro" id="IPR009057">
    <property type="entry name" value="Homeodomain-like_sf"/>
</dbReference>
<dbReference type="PROSITE" id="PS01124">
    <property type="entry name" value="HTH_ARAC_FAMILY_2"/>
    <property type="match status" value="1"/>
</dbReference>
<keyword evidence="2" id="KW-0238">DNA-binding</keyword>
<dbReference type="PANTHER" id="PTHR43280">
    <property type="entry name" value="ARAC-FAMILY TRANSCRIPTIONAL REGULATOR"/>
    <property type="match status" value="1"/>
</dbReference>
<dbReference type="CDD" id="cd02208">
    <property type="entry name" value="cupin_RmlC-like"/>
    <property type="match status" value="1"/>
</dbReference>
<evidence type="ECO:0000256" key="3">
    <source>
        <dbReference type="ARBA" id="ARBA00023163"/>
    </source>
</evidence>
<dbReference type="InterPro" id="IPR011051">
    <property type="entry name" value="RmlC_Cupin_sf"/>
</dbReference>
<proteinExistence type="predicted"/>
<feature type="region of interest" description="Disordered" evidence="4">
    <location>
        <begin position="295"/>
        <end position="321"/>
    </location>
</feature>
<evidence type="ECO:0000313" key="7">
    <source>
        <dbReference type="Proteomes" id="UP001200247"/>
    </source>
</evidence>
<dbReference type="InterPro" id="IPR014710">
    <property type="entry name" value="RmlC-like_jellyroll"/>
</dbReference>
<dbReference type="AlphaFoldDB" id="A0ABD4SSS6"/>
<organism evidence="6 7">
    <name type="scientific">Laribacter hongkongensis</name>
    <dbReference type="NCBI Taxonomy" id="168471"/>
    <lineage>
        <taxon>Bacteria</taxon>
        <taxon>Pseudomonadati</taxon>
        <taxon>Pseudomonadota</taxon>
        <taxon>Betaproteobacteria</taxon>
        <taxon>Neisseriales</taxon>
        <taxon>Aquaspirillaceae</taxon>
        <taxon>Laribacter</taxon>
    </lineage>
</organism>
<dbReference type="Gene3D" id="1.10.10.60">
    <property type="entry name" value="Homeodomain-like"/>
    <property type="match status" value="2"/>
</dbReference>
<dbReference type="PROSITE" id="PS00041">
    <property type="entry name" value="HTH_ARAC_FAMILY_1"/>
    <property type="match status" value="1"/>
</dbReference>
<dbReference type="EMBL" id="JAJAXM010000011">
    <property type="protein sequence ID" value="MCG9025849.1"/>
    <property type="molecule type" value="Genomic_DNA"/>
</dbReference>
<dbReference type="InterPro" id="IPR020449">
    <property type="entry name" value="Tscrpt_reg_AraC-type_HTH"/>
</dbReference>
<protein>
    <submittedName>
        <fullName evidence="6">Helix-turn-helix domain-containing protein</fullName>
    </submittedName>
</protein>
<evidence type="ECO:0000313" key="6">
    <source>
        <dbReference type="EMBL" id="MCG9025849.1"/>
    </source>
</evidence>
<evidence type="ECO:0000256" key="2">
    <source>
        <dbReference type="ARBA" id="ARBA00023125"/>
    </source>
</evidence>
<evidence type="ECO:0000256" key="1">
    <source>
        <dbReference type="ARBA" id="ARBA00023015"/>
    </source>
</evidence>
<accession>A0ABD4SSS6</accession>
<evidence type="ECO:0000256" key="4">
    <source>
        <dbReference type="SAM" id="MobiDB-lite"/>
    </source>
</evidence>
<dbReference type="PANTHER" id="PTHR43280:SF2">
    <property type="entry name" value="HTH-TYPE TRANSCRIPTIONAL REGULATOR EXSA"/>
    <property type="match status" value="1"/>
</dbReference>